<comment type="caution">
    <text evidence="2">The sequence shown here is derived from an EMBL/GenBank/DDBJ whole genome shotgun (WGS) entry which is preliminary data.</text>
</comment>
<dbReference type="RefSeq" id="WP_105021965.1">
    <property type="nucleotide sequence ID" value="NZ_MSCM01000002.1"/>
</dbReference>
<protein>
    <submittedName>
        <fullName evidence="2">Uncharacterized protein</fullName>
    </submittedName>
</protein>
<proteinExistence type="predicted"/>
<gene>
    <name evidence="2" type="ORF">BTO16_12240</name>
</gene>
<name>A0A2S7WGC1_9FLAO</name>
<evidence type="ECO:0000313" key="2">
    <source>
        <dbReference type="EMBL" id="PQJ76650.1"/>
    </source>
</evidence>
<reference evidence="2 3" key="1">
    <citation type="submission" date="2016-12" db="EMBL/GenBank/DDBJ databases">
        <title>Trade-off between light-utilization and light-protection in marine flavobacteria.</title>
        <authorList>
            <person name="Kumagai Y."/>
            <person name="Yoshizawa S."/>
            <person name="Kogure K."/>
            <person name="Iwasaki W."/>
        </authorList>
    </citation>
    <scope>NUCLEOTIDE SEQUENCE [LARGE SCALE GENOMIC DNA]</scope>
    <source>
        <strain evidence="2 3">ATCC 43844</strain>
    </source>
</reference>
<keyword evidence="1" id="KW-0732">Signal</keyword>
<evidence type="ECO:0000313" key="3">
    <source>
        <dbReference type="Proteomes" id="UP000239068"/>
    </source>
</evidence>
<sequence>MKNLITIVLIAMAFASNAQDKLTEYTYAIYISDSYTNICIEGDKVAYFNQIIKHTFKEDFKIFDERTVEGSKYATRW</sequence>
<organism evidence="2 3">
    <name type="scientific">Polaribacter glomeratus</name>
    <dbReference type="NCBI Taxonomy" id="102"/>
    <lineage>
        <taxon>Bacteria</taxon>
        <taxon>Pseudomonadati</taxon>
        <taxon>Bacteroidota</taxon>
        <taxon>Flavobacteriia</taxon>
        <taxon>Flavobacteriales</taxon>
        <taxon>Flavobacteriaceae</taxon>
    </lineage>
</organism>
<dbReference type="AlphaFoldDB" id="A0A2S7WGC1"/>
<evidence type="ECO:0000256" key="1">
    <source>
        <dbReference type="SAM" id="SignalP"/>
    </source>
</evidence>
<dbReference type="Proteomes" id="UP000239068">
    <property type="component" value="Unassembled WGS sequence"/>
</dbReference>
<accession>A0A2S7WGC1</accession>
<feature type="signal peptide" evidence="1">
    <location>
        <begin position="1"/>
        <end position="18"/>
    </location>
</feature>
<dbReference type="EMBL" id="MSCM01000002">
    <property type="protein sequence ID" value="PQJ76650.1"/>
    <property type="molecule type" value="Genomic_DNA"/>
</dbReference>
<keyword evidence="3" id="KW-1185">Reference proteome</keyword>
<feature type="chain" id="PRO_5015745890" evidence="1">
    <location>
        <begin position="19"/>
        <end position="77"/>
    </location>
</feature>